<accession>A0ABW0J9M3</accession>
<sequence length="205" mass="23063">MISSRWPSTLPDSFRTFAGFLPDFYRIIGVEQRKRQIRESAWNARGARHRPAARAVHKRVNALCLLQESASTSYSDSPRVFGRSAFARRSIRARIFAAQGSHSRLLTNTLHTTRRIAQNARPLKFDSSGSPQKCIRSNAHSDAHALLYMPAIFALFCARCIDNPICEKEHLKSPENGNDVIRDFCIAPLHMIRTPIFSGSGRGPM</sequence>
<evidence type="ECO:0000313" key="2">
    <source>
        <dbReference type="Proteomes" id="UP001596103"/>
    </source>
</evidence>
<organism evidence="1 2">
    <name type="scientific">Paraburkholderia denitrificans</name>
    <dbReference type="NCBI Taxonomy" id="694025"/>
    <lineage>
        <taxon>Bacteria</taxon>
        <taxon>Pseudomonadati</taxon>
        <taxon>Pseudomonadota</taxon>
        <taxon>Betaproteobacteria</taxon>
        <taxon>Burkholderiales</taxon>
        <taxon>Burkholderiaceae</taxon>
        <taxon>Paraburkholderia</taxon>
    </lineage>
</organism>
<dbReference type="Proteomes" id="UP001596103">
    <property type="component" value="Unassembled WGS sequence"/>
</dbReference>
<dbReference type="RefSeq" id="WP_377711830.1">
    <property type="nucleotide sequence ID" value="NZ_JBHSMP010000016.1"/>
</dbReference>
<reference evidence="2" key="1">
    <citation type="journal article" date="2019" name="Int. J. Syst. Evol. Microbiol.">
        <title>The Global Catalogue of Microorganisms (GCM) 10K type strain sequencing project: providing services to taxonomists for standard genome sequencing and annotation.</title>
        <authorList>
            <consortium name="The Broad Institute Genomics Platform"/>
            <consortium name="The Broad Institute Genome Sequencing Center for Infectious Disease"/>
            <person name="Wu L."/>
            <person name="Ma J."/>
        </authorList>
    </citation>
    <scope>NUCLEOTIDE SEQUENCE [LARGE SCALE GENOMIC DNA]</scope>
    <source>
        <strain evidence="2">CCUG 56042</strain>
    </source>
</reference>
<keyword evidence="2" id="KW-1185">Reference proteome</keyword>
<gene>
    <name evidence="1" type="ORF">ACFPTO_13430</name>
</gene>
<proteinExistence type="predicted"/>
<evidence type="ECO:0000313" key="1">
    <source>
        <dbReference type="EMBL" id="MFC5429791.1"/>
    </source>
</evidence>
<dbReference type="EMBL" id="JBHSMP010000016">
    <property type="protein sequence ID" value="MFC5429791.1"/>
    <property type="molecule type" value="Genomic_DNA"/>
</dbReference>
<protein>
    <submittedName>
        <fullName evidence="1">Uncharacterized protein</fullName>
    </submittedName>
</protein>
<name>A0ABW0J9M3_9BURK</name>
<comment type="caution">
    <text evidence="1">The sequence shown here is derived from an EMBL/GenBank/DDBJ whole genome shotgun (WGS) entry which is preliminary data.</text>
</comment>